<keyword evidence="2" id="KW-1185">Reference proteome</keyword>
<name>A0ACC0FMD3_9ERIC</name>
<evidence type="ECO:0000313" key="1">
    <source>
        <dbReference type="EMBL" id="KAI7989101.1"/>
    </source>
</evidence>
<proteinExistence type="predicted"/>
<organism evidence="1 2">
    <name type="scientific">Camellia lanceoleosa</name>
    <dbReference type="NCBI Taxonomy" id="1840588"/>
    <lineage>
        <taxon>Eukaryota</taxon>
        <taxon>Viridiplantae</taxon>
        <taxon>Streptophyta</taxon>
        <taxon>Embryophyta</taxon>
        <taxon>Tracheophyta</taxon>
        <taxon>Spermatophyta</taxon>
        <taxon>Magnoliopsida</taxon>
        <taxon>eudicotyledons</taxon>
        <taxon>Gunneridae</taxon>
        <taxon>Pentapetalae</taxon>
        <taxon>asterids</taxon>
        <taxon>Ericales</taxon>
        <taxon>Theaceae</taxon>
        <taxon>Camellia</taxon>
    </lineage>
</organism>
<dbReference type="Proteomes" id="UP001060215">
    <property type="component" value="Chromosome 14"/>
</dbReference>
<gene>
    <name evidence="1" type="ORF">LOK49_LG13G01711</name>
</gene>
<reference evidence="1 2" key="1">
    <citation type="journal article" date="2022" name="Plant J.">
        <title>Chromosome-level genome of Camellia lanceoleosa provides a valuable resource for understanding genome evolution and self-incompatibility.</title>
        <authorList>
            <person name="Gong W."/>
            <person name="Xiao S."/>
            <person name="Wang L."/>
            <person name="Liao Z."/>
            <person name="Chang Y."/>
            <person name="Mo W."/>
            <person name="Hu G."/>
            <person name="Li W."/>
            <person name="Zhao G."/>
            <person name="Zhu H."/>
            <person name="Hu X."/>
            <person name="Ji K."/>
            <person name="Xiang X."/>
            <person name="Song Q."/>
            <person name="Yuan D."/>
            <person name="Jin S."/>
            <person name="Zhang L."/>
        </authorList>
    </citation>
    <scope>NUCLEOTIDE SEQUENCE [LARGE SCALE GENOMIC DNA]</scope>
    <source>
        <strain evidence="1">SQ_2022a</strain>
    </source>
</reference>
<sequence length="192" mass="22018">MEMERVIEFPHAEMDRCPRKRPRLGWDVAPQALKASNWSLGPKECILLLGWRPDVAEMIEEYDNYLGPGSVLMCRWMIESRQATFFGQGKLKNVRVSHRIGNPMDYDVLKETISNIHKSLKNEDIPLSIAIISDREWLLGDPSRADKHSAYSLLLAENICNKLGVKARKVFGNRWTEIAKVVSRRTNNAVKN</sequence>
<protein>
    <submittedName>
        <fullName evidence="1">Ion channel POLLUX-like 2</fullName>
    </submittedName>
</protein>
<accession>A0ACC0FMD3</accession>
<comment type="caution">
    <text evidence="1">The sequence shown here is derived from an EMBL/GenBank/DDBJ whole genome shotgun (WGS) entry which is preliminary data.</text>
</comment>
<evidence type="ECO:0000313" key="2">
    <source>
        <dbReference type="Proteomes" id="UP001060215"/>
    </source>
</evidence>
<dbReference type="EMBL" id="CM045771">
    <property type="protein sequence ID" value="KAI7989101.1"/>
    <property type="molecule type" value="Genomic_DNA"/>
</dbReference>